<organism evidence="3 4">
    <name type="scientific">Cymbomonas tetramitiformis</name>
    <dbReference type="NCBI Taxonomy" id="36881"/>
    <lineage>
        <taxon>Eukaryota</taxon>
        <taxon>Viridiplantae</taxon>
        <taxon>Chlorophyta</taxon>
        <taxon>Pyramimonadophyceae</taxon>
        <taxon>Pyramimonadales</taxon>
        <taxon>Pyramimonadaceae</taxon>
        <taxon>Cymbomonas</taxon>
    </lineage>
</organism>
<dbReference type="AlphaFoldDB" id="A0AAE0EUR0"/>
<dbReference type="EMBL" id="LGRX02033863">
    <property type="protein sequence ID" value="KAK3239620.1"/>
    <property type="molecule type" value="Genomic_DNA"/>
</dbReference>
<comment type="caution">
    <text evidence="3">The sequence shown here is derived from an EMBL/GenBank/DDBJ whole genome shotgun (WGS) entry which is preliminary data.</text>
</comment>
<dbReference type="Proteomes" id="UP001190700">
    <property type="component" value="Unassembled WGS sequence"/>
</dbReference>
<name>A0AAE0EUR0_9CHLO</name>
<keyword evidence="2" id="KW-0472">Membrane</keyword>
<feature type="transmembrane region" description="Helical" evidence="2">
    <location>
        <begin position="66"/>
        <end position="87"/>
    </location>
</feature>
<evidence type="ECO:0000313" key="4">
    <source>
        <dbReference type="Proteomes" id="UP001190700"/>
    </source>
</evidence>
<sequence length="141" mass="15029">MNLHFSECDPLTLDLDRLGASPSTPCTTSFQASNNGSCEKSQGQSGHLQGSQGWSPRWHDLTTLPVARAAGGLAILSALSVVLHSGANRRQKSRRLRACRKPRVIEIPAPPPPPAPPVAPSKNNALGILRLPKFRGGLVLE</sequence>
<reference evidence="3 4" key="1">
    <citation type="journal article" date="2015" name="Genome Biol. Evol.">
        <title>Comparative Genomics of a Bacterivorous Green Alga Reveals Evolutionary Causalities and Consequences of Phago-Mixotrophic Mode of Nutrition.</title>
        <authorList>
            <person name="Burns J.A."/>
            <person name="Paasch A."/>
            <person name="Narechania A."/>
            <person name="Kim E."/>
        </authorList>
    </citation>
    <scope>NUCLEOTIDE SEQUENCE [LARGE SCALE GENOMIC DNA]</scope>
    <source>
        <strain evidence="3 4">PLY_AMNH</strain>
    </source>
</reference>
<feature type="region of interest" description="Disordered" evidence="1">
    <location>
        <begin position="25"/>
        <end position="55"/>
    </location>
</feature>
<proteinExistence type="predicted"/>
<evidence type="ECO:0000256" key="2">
    <source>
        <dbReference type="SAM" id="Phobius"/>
    </source>
</evidence>
<evidence type="ECO:0000313" key="3">
    <source>
        <dbReference type="EMBL" id="KAK3239620.1"/>
    </source>
</evidence>
<keyword evidence="2" id="KW-1133">Transmembrane helix</keyword>
<feature type="compositionally biased region" description="Low complexity" evidence="1">
    <location>
        <begin position="41"/>
        <end position="55"/>
    </location>
</feature>
<keyword evidence="4" id="KW-1185">Reference proteome</keyword>
<keyword evidence="2" id="KW-0812">Transmembrane</keyword>
<protein>
    <submittedName>
        <fullName evidence="3">Uncharacterized protein</fullName>
    </submittedName>
</protein>
<gene>
    <name evidence="3" type="ORF">CYMTET_50464</name>
</gene>
<feature type="compositionally biased region" description="Polar residues" evidence="1">
    <location>
        <begin position="25"/>
        <end position="40"/>
    </location>
</feature>
<evidence type="ECO:0000256" key="1">
    <source>
        <dbReference type="SAM" id="MobiDB-lite"/>
    </source>
</evidence>
<accession>A0AAE0EUR0</accession>